<protein>
    <submittedName>
        <fullName evidence="3">Transmembrane protein</fullName>
    </submittedName>
</protein>
<evidence type="ECO:0000313" key="3">
    <source>
        <dbReference type="WBParaSite" id="Hba_03918"/>
    </source>
</evidence>
<proteinExistence type="predicted"/>
<keyword evidence="1" id="KW-0472">Membrane</keyword>
<accession>A0A1I7WG40</accession>
<evidence type="ECO:0000256" key="1">
    <source>
        <dbReference type="SAM" id="Phobius"/>
    </source>
</evidence>
<sequence length="245" mass="28874">MIFDNIYDFWHTFRTISVNLSQITSLFICNINFFPILLELYFIFILSINISLNCNLQYANCKQGNEIYVFGCPVLVWIKIQCALVNEVGRSFPVCFPFGSHNLILVKHRACDHSEWHHFVDECHSYSLYPRSIHCPSSQDHLVLLFFLLTIFIIFNYLSLLFIYHIFTISFHSYALNLSDLLYLCYMNYIIFIIISYICYIGIVEIIMEFSATSECLNNVKKITFEITHVHTGCKIYIYIYKLTC</sequence>
<keyword evidence="1" id="KW-1133">Transmembrane helix</keyword>
<feature type="transmembrane region" description="Helical" evidence="1">
    <location>
        <begin position="20"/>
        <end position="46"/>
    </location>
</feature>
<feature type="transmembrane region" description="Helical" evidence="1">
    <location>
        <begin position="142"/>
        <end position="166"/>
    </location>
</feature>
<organism evidence="2 3">
    <name type="scientific">Heterorhabditis bacteriophora</name>
    <name type="common">Entomopathogenic nematode worm</name>
    <dbReference type="NCBI Taxonomy" id="37862"/>
    <lineage>
        <taxon>Eukaryota</taxon>
        <taxon>Metazoa</taxon>
        <taxon>Ecdysozoa</taxon>
        <taxon>Nematoda</taxon>
        <taxon>Chromadorea</taxon>
        <taxon>Rhabditida</taxon>
        <taxon>Rhabditina</taxon>
        <taxon>Rhabditomorpha</taxon>
        <taxon>Strongyloidea</taxon>
        <taxon>Heterorhabditidae</taxon>
        <taxon>Heterorhabditis</taxon>
    </lineage>
</organism>
<keyword evidence="1" id="KW-0812">Transmembrane</keyword>
<reference evidence="3" key="1">
    <citation type="submission" date="2016-11" db="UniProtKB">
        <authorList>
            <consortium name="WormBaseParasite"/>
        </authorList>
    </citation>
    <scope>IDENTIFICATION</scope>
</reference>
<dbReference type="WBParaSite" id="Hba_03918">
    <property type="protein sequence ID" value="Hba_03918"/>
    <property type="gene ID" value="Hba_03918"/>
</dbReference>
<evidence type="ECO:0000313" key="2">
    <source>
        <dbReference type="Proteomes" id="UP000095283"/>
    </source>
</evidence>
<dbReference type="Proteomes" id="UP000095283">
    <property type="component" value="Unplaced"/>
</dbReference>
<keyword evidence="2" id="KW-1185">Reference proteome</keyword>
<dbReference type="AlphaFoldDB" id="A0A1I7WG40"/>
<name>A0A1I7WG40_HETBA</name>
<feature type="transmembrane region" description="Helical" evidence="1">
    <location>
        <begin position="186"/>
        <end position="208"/>
    </location>
</feature>